<dbReference type="AlphaFoldDB" id="A0A077DG05"/>
<keyword evidence="4" id="KW-1185">Reference proteome</keyword>
<organism evidence="3 4">
    <name type="scientific">Basilea psittacipulmonis DSM 24701</name>
    <dbReference type="NCBI Taxonomy" id="1072685"/>
    <lineage>
        <taxon>Bacteria</taxon>
        <taxon>Pseudomonadati</taxon>
        <taxon>Pseudomonadota</taxon>
        <taxon>Betaproteobacteria</taxon>
        <taxon>Burkholderiales</taxon>
        <taxon>Alcaligenaceae</taxon>
        <taxon>Basilea</taxon>
    </lineage>
</organism>
<dbReference type="Proteomes" id="UP000028945">
    <property type="component" value="Chromosome"/>
</dbReference>
<comment type="similarity">
    <text evidence="1">Belongs to the transglycosylase Slt family.</text>
</comment>
<dbReference type="PANTHER" id="PTHR37423">
    <property type="entry name" value="SOLUBLE LYTIC MUREIN TRANSGLYCOSYLASE-RELATED"/>
    <property type="match status" value="1"/>
</dbReference>
<dbReference type="InterPro" id="IPR023346">
    <property type="entry name" value="Lysozyme-like_dom_sf"/>
</dbReference>
<evidence type="ECO:0000256" key="1">
    <source>
        <dbReference type="ARBA" id="ARBA00007734"/>
    </source>
</evidence>
<dbReference type="eggNOG" id="COG3926">
    <property type="taxonomic scope" value="Bacteria"/>
</dbReference>
<dbReference type="Pfam" id="PF01464">
    <property type="entry name" value="SLT"/>
    <property type="match status" value="1"/>
</dbReference>
<dbReference type="InterPro" id="IPR008258">
    <property type="entry name" value="Transglycosylase_SLT_dom_1"/>
</dbReference>
<dbReference type="KEGG" id="bpsi:IX83_07050"/>
<proteinExistence type="inferred from homology"/>
<name>A0A077DG05_9BURK</name>
<evidence type="ECO:0000313" key="4">
    <source>
        <dbReference type="Proteomes" id="UP000028945"/>
    </source>
</evidence>
<dbReference type="eggNOG" id="COG0741">
    <property type="taxonomic scope" value="Bacteria"/>
</dbReference>
<feature type="domain" description="Transglycosylase SLT" evidence="2">
    <location>
        <begin position="287"/>
        <end position="385"/>
    </location>
</feature>
<sequence>MPKIPTYDNYQVTPNTVSTPELRASRFVSTDTQASDQARAVGKDLMEMSLKWRNVADQVRVDEVTTALKEYELTRTYDKDVGFNNIRGADALYRQSEKSLSQEYSDDYQAEVERLANTLGNERQKALFLDYAQKQRVAFEGRIMAHESSEFNTYSQSIVEGKQATAMRELALSYYDPQARAQALETIERQVVWQAQLQGKSAEWVNAQNRELMTKAHKVVLSSALNEGDLAFASNYLNRYADQMSATDLLDMREKIEQGIDIEASNYAVGQAFDTFKTRINPNGFEQVWSALIMQESAGKQFDDQGNPLRSKAGAVGIAQVMEATGEATAKKYGIKWDKERFENDAEYNAHLGQLFLKEQLTTFKGDVVMALAAYNAGPGSEKSGKGVRGAIARATQAGEPENWLSYTPKETQNYVASILKNVNKQKKRTYELGEMPSLEEFKAVAHDLAGSTRYPKRQAIVDNLVQKQYRVYQQERKDEEEKRMKAVYQSVEEYGSFANLPAEVVNLIPPGRRDEIIRYSDALNKGVTESDAETYLKLTDDAYLKSVSESEFLGLKAKLADSDWKYFAKRRKEGEGPSRSPDKLDHSAIQATLTNRLQSLGINTSSSPKNSDLETVARITRIVNERVMAEQIRQNKQLSEREIISVINNVFGQQFVFRHTGGRLSKKRITEFDSVGDIPERHRKVIEKHFKDKGIAYSDEDVINAYLNMGFELEQ</sequence>
<dbReference type="HOGENOM" id="CLU_405262_0_0_4"/>
<reference evidence="3 4" key="1">
    <citation type="journal article" date="2014" name="BMC Genomics">
        <title>A genomic perspective on a new bacterial genus and species from the Alcaligenaceae family, Basilea psittacipulmonis.</title>
        <authorList>
            <person name="Whiteson K.L."/>
            <person name="Hernandez D."/>
            <person name="Lazarevic V."/>
            <person name="Gaia N."/>
            <person name="Farinelli L."/>
            <person name="Francois P."/>
            <person name="Pilo P."/>
            <person name="Frey J."/>
            <person name="Schrenzel J."/>
        </authorList>
    </citation>
    <scope>NUCLEOTIDE SEQUENCE [LARGE SCALE GENOMIC DNA]</scope>
    <source>
        <strain evidence="3 4">DSM 24701</strain>
    </source>
</reference>
<dbReference type="Gene3D" id="1.10.530.10">
    <property type="match status" value="1"/>
</dbReference>
<dbReference type="OrthoDB" id="92254at2"/>
<dbReference type="SUPFAM" id="SSF53955">
    <property type="entry name" value="Lysozyme-like"/>
    <property type="match status" value="1"/>
</dbReference>
<evidence type="ECO:0000259" key="2">
    <source>
        <dbReference type="Pfam" id="PF01464"/>
    </source>
</evidence>
<dbReference type="RefSeq" id="WP_038500658.1">
    <property type="nucleotide sequence ID" value="NZ_CP009238.1"/>
</dbReference>
<evidence type="ECO:0000313" key="3">
    <source>
        <dbReference type="EMBL" id="AIL33096.1"/>
    </source>
</evidence>
<dbReference type="STRING" id="1072685.IX83_07050"/>
<dbReference type="PANTHER" id="PTHR37423:SF2">
    <property type="entry name" value="MEMBRANE-BOUND LYTIC MUREIN TRANSGLYCOSYLASE C"/>
    <property type="match status" value="1"/>
</dbReference>
<gene>
    <name evidence="3" type="ORF">IX83_07050</name>
</gene>
<accession>A0A077DG05</accession>
<dbReference type="EMBL" id="CP009238">
    <property type="protein sequence ID" value="AIL33096.1"/>
    <property type="molecule type" value="Genomic_DNA"/>
</dbReference>
<protein>
    <recommendedName>
        <fullName evidence="2">Transglycosylase SLT domain-containing protein</fullName>
    </recommendedName>
</protein>